<sequence>MNRTRTLTAVATAVLAAGAVLLPAAAAQAGVSGAAFYVDGVAYRTVATPNDLSGTGAPAHSFDVIYDLGGHQLNVAQAAPGDTDYNGGRWMVHAVSFPSGYDDALAAGDLDGDDVLGSAEEVAAAIGAGFAVDAGVVASFTCPVIPLSRA</sequence>
<evidence type="ECO:0000256" key="1">
    <source>
        <dbReference type="SAM" id="SignalP"/>
    </source>
</evidence>
<keyword evidence="1" id="KW-0732">Signal</keyword>
<accession>A0A919FHY2</accession>
<name>A0A919FHY2_9MICO</name>
<feature type="chain" id="PRO_5039710234" description="EF-hand domain-containing protein" evidence="1">
    <location>
        <begin position="30"/>
        <end position="150"/>
    </location>
</feature>
<dbReference type="RefSeq" id="WP_189667588.1">
    <property type="nucleotide sequence ID" value="NZ_BNAS01000001.1"/>
</dbReference>
<reference evidence="2" key="2">
    <citation type="submission" date="2020-09" db="EMBL/GenBank/DDBJ databases">
        <authorList>
            <person name="Sun Q."/>
            <person name="Zhou Y."/>
        </authorList>
    </citation>
    <scope>NUCLEOTIDE SEQUENCE</scope>
    <source>
        <strain evidence="2">CGMCC 4.7398</strain>
    </source>
</reference>
<organism evidence="2 3">
    <name type="scientific">Promicromonospora soli</name>
    <dbReference type="NCBI Taxonomy" id="2035533"/>
    <lineage>
        <taxon>Bacteria</taxon>
        <taxon>Bacillati</taxon>
        <taxon>Actinomycetota</taxon>
        <taxon>Actinomycetes</taxon>
        <taxon>Micrococcales</taxon>
        <taxon>Promicromonosporaceae</taxon>
        <taxon>Promicromonospora</taxon>
    </lineage>
</organism>
<dbReference type="AlphaFoldDB" id="A0A919FHY2"/>
<protein>
    <recommendedName>
        <fullName evidence="4">EF-hand domain-containing protein</fullName>
    </recommendedName>
</protein>
<gene>
    <name evidence="2" type="ORF">GCM10017772_03980</name>
</gene>
<evidence type="ECO:0000313" key="2">
    <source>
        <dbReference type="EMBL" id="GHH65562.1"/>
    </source>
</evidence>
<reference evidence="2" key="1">
    <citation type="journal article" date="2014" name="Int. J. Syst. Evol. Microbiol.">
        <title>Complete genome sequence of Corynebacterium casei LMG S-19264T (=DSM 44701T), isolated from a smear-ripened cheese.</title>
        <authorList>
            <consortium name="US DOE Joint Genome Institute (JGI-PGF)"/>
            <person name="Walter F."/>
            <person name="Albersmeier A."/>
            <person name="Kalinowski J."/>
            <person name="Ruckert C."/>
        </authorList>
    </citation>
    <scope>NUCLEOTIDE SEQUENCE</scope>
    <source>
        <strain evidence="2">CGMCC 4.7398</strain>
    </source>
</reference>
<proteinExistence type="predicted"/>
<keyword evidence="3" id="KW-1185">Reference proteome</keyword>
<dbReference type="Proteomes" id="UP000627369">
    <property type="component" value="Unassembled WGS sequence"/>
</dbReference>
<dbReference type="EMBL" id="BNAS01000001">
    <property type="protein sequence ID" value="GHH65562.1"/>
    <property type="molecule type" value="Genomic_DNA"/>
</dbReference>
<evidence type="ECO:0000313" key="3">
    <source>
        <dbReference type="Proteomes" id="UP000627369"/>
    </source>
</evidence>
<comment type="caution">
    <text evidence="2">The sequence shown here is derived from an EMBL/GenBank/DDBJ whole genome shotgun (WGS) entry which is preliminary data.</text>
</comment>
<evidence type="ECO:0008006" key="4">
    <source>
        <dbReference type="Google" id="ProtNLM"/>
    </source>
</evidence>
<feature type="signal peptide" evidence="1">
    <location>
        <begin position="1"/>
        <end position="29"/>
    </location>
</feature>